<evidence type="ECO:0000313" key="2">
    <source>
        <dbReference type="EMBL" id="KAF7385298.1"/>
    </source>
</evidence>
<keyword evidence="1" id="KW-0812">Transmembrane</keyword>
<keyword evidence="1" id="KW-1133">Transmembrane helix</keyword>
<gene>
    <name evidence="2" type="ORF">HZH68_013728</name>
</gene>
<accession>A0A834JBT6</accession>
<organism evidence="2 3">
    <name type="scientific">Vespula germanica</name>
    <name type="common">German yellow jacket</name>
    <name type="synonym">Paravespula germanica</name>
    <dbReference type="NCBI Taxonomy" id="30212"/>
    <lineage>
        <taxon>Eukaryota</taxon>
        <taxon>Metazoa</taxon>
        <taxon>Ecdysozoa</taxon>
        <taxon>Arthropoda</taxon>
        <taxon>Hexapoda</taxon>
        <taxon>Insecta</taxon>
        <taxon>Pterygota</taxon>
        <taxon>Neoptera</taxon>
        <taxon>Endopterygota</taxon>
        <taxon>Hymenoptera</taxon>
        <taxon>Apocrita</taxon>
        <taxon>Aculeata</taxon>
        <taxon>Vespoidea</taxon>
        <taxon>Vespidae</taxon>
        <taxon>Vespinae</taxon>
        <taxon>Vespula</taxon>
    </lineage>
</organism>
<dbReference type="EMBL" id="JACSDZ010000016">
    <property type="protein sequence ID" value="KAF7385298.1"/>
    <property type="molecule type" value="Genomic_DNA"/>
</dbReference>
<sequence>MSGQTRRSACIVEEEARADRTVQMILVLAAIVTFLGVDGMGHAVVAAYPAVGHVSTGKTAFHQEIAFPKERIEHSFDSRNSLLYKVDTENSPSYKVTLFLVIRARGNSFSSL</sequence>
<name>A0A834JBT6_VESGE</name>
<evidence type="ECO:0000313" key="3">
    <source>
        <dbReference type="Proteomes" id="UP000617340"/>
    </source>
</evidence>
<keyword evidence="1" id="KW-0472">Membrane</keyword>
<dbReference type="AlphaFoldDB" id="A0A834JBT6"/>
<proteinExistence type="predicted"/>
<comment type="caution">
    <text evidence="2">The sequence shown here is derived from an EMBL/GenBank/DDBJ whole genome shotgun (WGS) entry which is preliminary data.</text>
</comment>
<protein>
    <submittedName>
        <fullName evidence="2">Uncharacterized protein</fullName>
    </submittedName>
</protein>
<evidence type="ECO:0000256" key="1">
    <source>
        <dbReference type="SAM" id="Phobius"/>
    </source>
</evidence>
<feature type="transmembrane region" description="Helical" evidence="1">
    <location>
        <begin position="25"/>
        <end position="48"/>
    </location>
</feature>
<dbReference type="Proteomes" id="UP000617340">
    <property type="component" value="Unassembled WGS sequence"/>
</dbReference>
<reference evidence="2" key="1">
    <citation type="journal article" date="2020" name="G3 (Bethesda)">
        <title>High-Quality Assemblies for Three Invasive Social Wasps from the &lt;i&gt;Vespula&lt;/i&gt; Genus.</title>
        <authorList>
            <person name="Harrop T.W.R."/>
            <person name="Guhlin J."/>
            <person name="McLaughlin G.M."/>
            <person name="Permina E."/>
            <person name="Stockwell P."/>
            <person name="Gilligan J."/>
            <person name="Le Lec M.F."/>
            <person name="Gruber M.A.M."/>
            <person name="Quinn O."/>
            <person name="Lovegrove M."/>
            <person name="Duncan E.J."/>
            <person name="Remnant E.J."/>
            <person name="Van Eeckhoven J."/>
            <person name="Graham B."/>
            <person name="Knapp R.A."/>
            <person name="Langford K.W."/>
            <person name="Kronenberg Z."/>
            <person name="Press M.O."/>
            <person name="Eacker S.M."/>
            <person name="Wilson-Rankin E.E."/>
            <person name="Purcell J."/>
            <person name="Lester P.J."/>
            <person name="Dearden P.K."/>
        </authorList>
    </citation>
    <scope>NUCLEOTIDE SEQUENCE</scope>
    <source>
        <strain evidence="2">Linc-1</strain>
    </source>
</reference>
<keyword evidence="3" id="KW-1185">Reference proteome</keyword>